<keyword evidence="1" id="KW-0677">Repeat</keyword>
<dbReference type="InterPro" id="IPR036322">
    <property type="entry name" value="WD40_repeat_dom_sf"/>
</dbReference>
<evidence type="ECO:0000313" key="3">
    <source>
        <dbReference type="EMBL" id="KAJ1129414.1"/>
    </source>
</evidence>
<dbReference type="PROSITE" id="PS50222">
    <property type="entry name" value="EF_HAND_2"/>
    <property type="match status" value="1"/>
</dbReference>
<proteinExistence type="predicted"/>
<name>A0AAV7PQB9_PLEWA</name>
<accession>A0AAV7PQB9</accession>
<evidence type="ECO:0000256" key="1">
    <source>
        <dbReference type="ARBA" id="ARBA00022737"/>
    </source>
</evidence>
<dbReference type="EMBL" id="JANPWB010000011">
    <property type="protein sequence ID" value="KAJ1129414.1"/>
    <property type="molecule type" value="Genomic_DNA"/>
</dbReference>
<reference evidence="3" key="1">
    <citation type="journal article" date="2022" name="bioRxiv">
        <title>Sequencing and chromosome-scale assembly of the giantPleurodeles waltlgenome.</title>
        <authorList>
            <person name="Brown T."/>
            <person name="Elewa A."/>
            <person name="Iarovenko S."/>
            <person name="Subramanian E."/>
            <person name="Araus A.J."/>
            <person name="Petzold A."/>
            <person name="Susuki M."/>
            <person name="Suzuki K.-i.T."/>
            <person name="Hayashi T."/>
            <person name="Toyoda A."/>
            <person name="Oliveira C."/>
            <person name="Osipova E."/>
            <person name="Leigh N.D."/>
            <person name="Simon A."/>
            <person name="Yun M.H."/>
        </authorList>
    </citation>
    <scope>NUCLEOTIDE SEQUENCE</scope>
    <source>
        <strain evidence="3">20211129_DDA</strain>
        <tissue evidence="3">Liver</tissue>
    </source>
</reference>
<dbReference type="InterPro" id="IPR018247">
    <property type="entry name" value="EF_Hand_1_Ca_BS"/>
</dbReference>
<gene>
    <name evidence="3" type="ORF">NDU88_007784</name>
</gene>
<dbReference type="InterPro" id="IPR002048">
    <property type="entry name" value="EF_hand_dom"/>
</dbReference>
<dbReference type="PANTHER" id="PTHR44324">
    <property type="entry name" value="WD40 REPEAT DOMAIN 95"/>
    <property type="match status" value="1"/>
</dbReference>
<dbReference type="GO" id="GO:0005509">
    <property type="term" value="F:calcium ion binding"/>
    <property type="evidence" value="ECO:0007669"/>
    <property type="project" value="InterPro"/>
</dbReference>
<evidence type="ECO:0000259" key="2">
    <source>
        <dbReference type="PROSITE" id="PS50222"/>
    </source>
</evidence>
<keyword evidence="4" id="KW-1185">Reference proteome</keyword>
<dbReference type="AlphaFoldDB" id="A0AAV7PQB9"/>
<dbReference type="Proteomes" id="UP001066276">
    <property type="component" value="Chromosome 7"/>
</dbReference>
<protein>
    <recommendedName>
        <fullName evidence="2">EF-hand domain-containing protein</fullName>
    </recommendedName>
</protein>
<evidence type="ECO:0000313" key="4">
    <source>
        <dbReference type="Proteomes" id="UP001066276"/>
    </source>
</evidence>
<dbReference type="PROSITE" id="PS00018">
    <property type="entry name" value="EF_HAND_1"/>
    <property type="match status" value="1"/>
</dbReference>
<dbReference type="InterPro" id="IPR051242">
    <property type="entry name" value="WD-EF-hand_domain"/>
</dbReference>
<dbReference type="PANTHER" id="PTHR44324:SF3">
    <property type="entry name" value="WD REPEAT-CONTAINING PROTEIN 49-LIKE"/>
    <property type="match status" value="1"/>
</dbReference>
<organism evidence="3 4">
    <name type="scientific">Pleurodeles waltl</name>
    <name type="common">Iberian ribbed newt</name>
    <dbReference type="NCBI Taxonomy" id="8319"/>
    <lineage>
        <taxon>Eukaryota</taxon>
        <taxon>Metazoa</taxon>
        <taxon>Chordata</taxon>
        <taxon>Craniata</taxon>
        <taxon>Vertebrata</taxon>
        <taxon>Euteleostomi</taxon>
        <taxon>Amphibia</taxon>
        <taxon>Batrachia</taxon>
        <taxon>Caudata</taxon>
        <taxon>Salamandroidea</taxon>
        <taxon>Salamandridae</taxon>
        <taxon>Pleurodelinae</taxon>
        <taxon>Pleurodeles</taxon>
    </lineage>
</organism>
<dbReference type="SUPFAM" id="SSF50978">
    <property type="entry name" value="WD40 repeat-like"/>
    <property type="match status" value="1"/>
</dbReference>
<comment type="caution">
    <text evidence="3">The sequence shown here is derived from an EMBL/GenBank/DDBJ whole genome shotgun (WGS) entry which is preliminary data.</text>
</comment>
<sequence>MVDTSCDGFVDWSEFCTFMLLQYKEKDYVKTKKETFLTQQPTIRLCLQNKQEPTSCILAISSPPPVWFMTVSKGGILTAWDSDLHIQKSYEISDDASNTQVGKRRFKSWTTDAVYMPNVHKIAVATTSRDIHFFDVSTMNIFEEFHLFGKKEQGNYSLQFGMVPLHSKTSVFSCKKKPELSSLN</sequence>
<feature type="domain" description="EF-hand" evidence="2">
    <location>
        <begin position="1"/>
        <end position="25"/>
    </location>
</feature>